<organism evidence="1 2">
    <name type="scientific">Romanomermis culicivorax</name>
    <name type="common">Nematode worm</name>
    <dbReference type="NCBI Taxonomy" id="13658"/>
    <lineage>
        <taxon>Eukaryota</taxon>
        <taxon>Metazoa</taxon>
        <taxon>Ecdysozoa</taxon>
        <taxon>Nematoda</taxon>
        <taxon>Enoplea</taxon>
        <taxon>Dorylaimia</taxon>
        <taxon>Mermithida</taxon>
        <taxon>Mermithoidea</taxon>
        <taxon>Mermithidae</taxon>
        <taxon>Romanomermis</taxon>
    </lineage>
</organism>
<keyword evidence="1" id="KW-1185">Reference proteome</keyword>
<sequence>MLDSSANGMLQPLSKSILQAQTICASQTYVREQKEVDASKYSTADGECLITRGVVVVDDGTAFRGRNFLVDAAAAGKHFGCCCVKLGKLLKTPSNSMEKFVAGTMVASLSSHNTETDPGQKLCPKCTEDILESEAELIVTDLNSSDDTDFTDDPSDRIGSHMPNLSLCHAFGDSMGEAKSLRPHNLGNGRVGTIKPLDMELPSL</sequence>
<dbReference type="AlphaFoldDB" id="A0A915KT75"/>
<name>A0A915KT75_ROMCU</name>
<proteinExistence type="predicted"/>
<dbReference type="Proteomes" id="UP000887565">
    <property type="component" value="Unplaced"/>
</dbReference>
<dbReference type="WBParaSite" id="nRc.2.0.1.t41963-RA">
    <property type="protein sequence ID" value="nRc.2.0.1.t41963-RA"/>
    <property type="gene ID" value="nRc.2.0.1.g41963"/>
</dbReference>
<protein>
    <submittedName>
        <fullName evidence="2">Uncharacterized protein</fullName>
    </submittedName>
</protein>
<evidence type="ECO:0000313" key="1">
    <source>
        <dbReference type="Proteomes" id="UP000887565"/>
    </source>
</evidence>
<accession>A0A915KT75</accession>
<evidence type="ECO:0000313" key="2">
    <source>
        <dbReference type="WBParaSite" id="nRc.2.0.1.t41963-RA"/>
    </source>
</evidence>
<reference evidence="2" key="1">
    <citation type="submission" date="2022-11" db="UniProtKB">
        <authorList>
            <consortium name="WormBaseParasite"/>
        </authorList>
    </citation>
    <scope>IDENTIFICATION</scope>
</reference>